<evidence type="ECO:0000313" key="2">
    <source>
        <dbReference type="EMBL" id="NWK53986.1"/>
    </source>
</evidence>
<sequence>MQGKEFEEKNAGRWAAYEQSLEVLEKGGLGLDVSTIPSMFREVCTDLALARHRMYGMPMNERLNDLVIRGHKMIHRRAGGTWERVLKFVVADFPTTVRKEWRLLVVATLSFILPLLGMMLAGFYWVDFTWVQAVLGPDQMEQVDMMYGHNADQISSLRDEYGSNFMMFCFYIMNNIGIDFRIYAGGILACLGTLFFLFYNGVFFGAFIAYIHKACDTELFYSFVAGHSSFELIAMVIAGMAGLRVGMGLLHPGRQSRARSLLDAGKKSLPLIYGAAGMTLIAAGIEGFWSAQPLPPHVKYTVGITLWVLLVLYFAFAGLGSQRRGHMGKEDYAA</sequence>
<gene>
    <name evidence="2" type="ORF">HW115_00055</name>
</gene>
<name>A0A851G982_9BACT</name>
<evidence type="ECO:0000256" key="1">
    <source>
        <dbReference type="SAM" id="Phobius"/>
    </source>
</evidence>
<keyword evidence="1" id="KW-0812">Transmembrane</keyword>
<dbReference type="InterPro" id="IPR002798">
    <property type="entry name" value="SpoIIM-like"/>
</dbReference>
<proteinExistence type="predicted"/>
<dbReference type="EMBL" id="JACBAZ010000001">
    <property type="protein sequence ID" value="NWK53986.1"/>
    <property type="molecule type" value="Genomic_DNA"/>
</dbReference>
<feature type="transmembrane region" description="Helical" evidence="1">
    <location>
        <begin position="103"/>
        <end position="126"/>
    </location>
</feature>
<feature type="transmembrane region" description="Helical" evidence="1">
    <location>
        <begin position="161"/>
        <end position="180"/>
    </location>
</feature>
<feature type="transmembrane region" description="Helical" evidence="1">
    <location>
        <begin position="297"/>
        <end position="319"/>
    </location>
</feature>
<dbReference type="Pfam" id="PF01944">
    <property type="entry name" value="SpoIIM"/>
    <property type="match status" value="1"/>
</dbReference>
<dbReference type="AlphaFoldDB" id="A0A851G982"/>
<feature type="transmembrane region" description="Helical" evidence="1">
    <location>
        <begin position="271"/>
        <end position="291"/>
    </location>
</feature>
<keyword evidence="1" id="KW-0472">Membrane</keyword>
<evidence type="ECO:0000313" key="3">
    <source>
        <dbReference type="Proteomes" id="UP000557872"/>
    </source>
</evidence>
<dbReference type="PANTHER" id="PTHR35337:SF1">
    <property type="entry name" value="SLR1478 PROTEIN"/>
    <property type="match status" value="1"/>
</dbReference>
<dbReference type="PANTHER" id="PTHR35337">
    <property type="entry name" value="SLR1478 PROTEIN"/>
    <property type="match status" value="1"/>
</dbReference>
<keyword evidence="3" id="KW-1185">Reference proteome</keyword>
<feature type="transmembrane region" description="Helical" evidence="1">
    <location>
        <begin position="187"/>
        <end position="212"/>
    </location>
</feature>
<keyword evidence="1" id="KW-1133">Transmembrane helix</keyword>
<dbReference type="Proteomes" id="UP000557872">
    <property type="component" value="Unassembled WGS sequence"/>
</dbReference>
<protein>
    <submittedName>
        <fullName evidence="2">Stage II sporulation protein M</fullName>
    </submittedName>
</protein>
<feature type="transmembrane region" description="Helical" evidence="1">
    <location>
        <begin position="232"/>
        <end position="250"/>
    </location>
</feature>
<comment type="caution">
    <text evidence="2">The sequence shown here is derived from an EMBL/GenBank/DDBJ whole genome shotgun (WGS) entry which is preliminary data.</text>
</comment>
<organism evidence="2 3">
    <name type="scientific">Oceaniferula marina</name>
    <dbReference type="NCBI Taxonomy" id="2748318"/>
    <lineage>
        <taxon>Bacteria</taxon>
        <taxon>Pseudomonadati</taxon>
        <taxon>Verrucomicrobiota</taxon>
        <taxon>Verrucomicrobiia</taxon>
        <taxon>Verrucomicrobiales</taxon>
        <taxon>Verrucomicrobiaceae</taxon>
        <taxon>Oceaniferula</taxon>
    </lineage>
</organism>
<accession>A0A851G982</accession>
<dbReference type="RefSeq" id="WP_178930537.1">
    <property type="nucleotide sequence ID" value="NZ_JACBAZ010000001.1"/>
</dbReference>
<reference evidence="2 3" key="1">
    <citation type="submission" date="2020-07" db="EMBL/GenBank/DDBJ databases">
        <title>Roseicoccus Jingziensis gen. nov., sp. nov., isolated from coastal seawater.</title>
        <authorList>
            <person name="Feng X."/>
        </authorList>
    </citation>
    <scope>NUCLEOTIDE SEQUENCE [LARGE SCALE GENOMIC DNA]</scope>
    <source>
        <strain evidence="2 3">N1E253</strain>
    </source>
</reference>